<gene>
    <name evidence="1" type="ORF">V1477_010188</name>
</gene>
<keyword evidence="2" id="KW-1185">Reference proteome</keyword>
<proteinExistence type="predicted"/>
<evidence type="ECO:0000313" key="1">
    <source>
        <dbReference type="EMBL" id="KAL2741127.1"/>
    </source>
</evidence>
<reference evidence="1 2" key="1">
    <citation type="journal article" date="2024" name="Ann. Entomol. Soc. Am.">
        <title>Genomic analyses of the southern and eastern yellowjacket wasps (Hymenoptera: Vespidae) reveal evolutionary signatures of social life.</title>
        <authorList>
            <person name="Catto M.A."/>
            <person name="Caine P.B."/>
            <person name="Orr S.E."/>
            <person name="Hunt B.G."/>
            <person name="Goodisman M.A.D."/>
        </authorList>
    </citation>
    <scope>NUCLEOTIDE SEQUENCE [LARGE SCALE GENOMIC DNA]</scope>
    <source>
        <strain evidence="1">232</strain>
        <tissue evidence="1">Head and thorax</tissue>
    </source>
</reference>
<protein>
    <submittedName>
        <fullName evidence="1">Uncharacterized protein</fullName>
    </submittedName>
</protein>
<evidence type="ECO:0000313" key="2">
    <source>
        <dbReference type="Proteomes" id="UP001607303"/>
    </source>
</evidence>
<dbReference type="EMBL" id="JAYRBN010000059">
    <property type="protein sequence ID" value="KAL2741127.1"/>
    <property type="molecule type" value="Genomic_DNA"/>
</dbReference>
<accession>A0ABD2C7U4</accession>
<dbReference type="Proteomes" id="UP001607303">
    <property type="component" value="Unassembled WGS sequence"/>
</dbReference>
<dbReference type="AlphaFoldDB" id="A0ABD2C7U4"/>
<organism evidence="1 2">
    <name type="scientific">Vespula maculifrons</name>
    <name type="common">Eastern yellow jacket</name>
    <name type="synonym">Wasp</name>
    <dbReference type="NCBI Taxonomy" id="7453"/>
    <lineage>
        <taxon>Eukaryota</taxon>
        <taxon>Metazoa</taxon>
        <taxon>Ecdysozoa</taxon>
        <taxon>Arthropoda</taxon>
        <taxon>Hexapoda</taxon>
        <taxon>Insecta</taxon>
        <taxon>Pterygota</taxon>
        <taxon>Neoptera</taxon>
        <taxon>Endopterygota</taxon>
        <taxon>Hymenoptera</taxon>
        <taxon>Apocrita</taxon>
        <taxon>Aculeata</taxon>
        <taxon>Vespoidea</taxon>
        <taxon>Vespidae</taxon>
        <taxon>Vespinae</taxon>
        <taxon>Vespula</taxon>
    </lineage>
</organism>
<sequence>MILYRTQGAWSYDTRNEPKGAISLVYERKAGGRIHAEDCGLMVVVPLVRHEASRVLGSTRDCERLDDQRGCKYYLTLDQRGVKRSTAMVESRFDLGSSLGRQTEISAYSKIPSFVGVRAVGGDVFYWPSYLSLTGAGFPTINYKQPAATMAPHLIFKLRHKLYMEYGRKVVRLLLKNLIYERYLQNHIITNFKVVFFKNVALCSNFESCLVLSRSNNLSPFFERCLRCHGNDFQFGEKKEIYRIQILDCESTGISILGKNLVISMQTDWKHCYDETSTCNVWPDMANSLP</sequence>
<name>A0ABD2C7U4_VESMC</name>
<comment type="caution">
    <text evidence="1">The sequence shown here is derived from an EMBL/GenBank/DDBJ whole genome shotgun (WGS) entry which is preliminary data.</text>
</comment>